<feature type="non-terminal residue" evidence="2">
    <location>
        <position position="166"/>
    </location>
</feature>
<evidence type="ECO:0000256" key="1">
    <source>
        <dbReference type="SAM" id="MobiDB-lite"/>
    </source>
</evidence>
<gene>
    <name evidence="2" type="ORF">FMOSSE_LOCUS7056</name>
</gene>
<sequence length="166" mass="18421">VVEYTIVSKFISFVAENADKNWRKVASIINKDGELKMQFGLDQSLARNEAQVILNKTKLGILSDRGNSKRKAIHTGKDSTDALTSSIEKVTTTLQSPNAIMKHPKLDEKNILNEEGPINYSQKLLNEGVELETHKKAKKATRVASKTNTQKSKNASETIGTHQQNC</sequence>
<name>A0A9N9BCD8_FUNMO</name>
<protein>
    <submittedName>
        <fullName evidence="2">3875_t:CDS:1</fullName>
    </submittedName>
</protein>
<dbReference type="Proteomes" id="UP000789375">
    <property type="component" value="Unassembled WGS sequence"/>
</dbReference>
<evidence type="ECO:0000313" key="3">
    <source>
        <dbReference type="Proteomes" id="UP000789375"/>
    </source>
</evidence>
<proteinExistence type="predicted"/>
<dbReference type="EMBL" id="CAJVPP010001584">
    <property type="protein sequence ID" value="CAG8563042.1"/>
    <property type="molecule type" value="Genomic_DNA"/>
</dbReference>
<evidence type="ECO:0000313" key="2">
    <source>
        <dbReference type="EMBL" id="CAG8563042.1"/>
    </source>
</evidence>
<keyword evidence="3" id="KW-1185">Reference proteome</keyword>
<dbReference type="AlphaFoldDB" id="A0A9N9BCD8"/>
<feature type="region of interest" description="Disordered" evidence="1">
    <location>
        <begin position="136"/>
        <end position="166"/>
    </location>
</feature>
<accession>A0A9N9BCD8</accession>
<comment type="caution">
    <text evidence="2">The sequence shown here is derived from an EMBL/GenBank/DDBJ whole genome shotgun (WGS) entry which is preliminary data.</text>
</comment>
<organism evidence="2 3">
    <name type="scientific">Funneliformis mosseae</name>
    <name type="common">Endomycorrhizal fungus</name>
    <name type="synonym">Glomus mosseae</name>
    <dbReference type="NCBI Taxonomy" id="27381"/>
    <lineage>
        <taxon>Eukaryota</taxon>
        <taxon>Fungi</taxon>
        <taxon>Fungi incertae sedis</taxon>
        <taxon>Mucoromycota</taxon>
        <taxon>Glomeromycotina</taxon>
        <taxon>Glomeromycetes</taxon>
        <taxon>Glomerales</taxon>
        <taxon>Glomeraceae</taxon>
        <taxon>Funneliformis</taxon>
    </lineage>
</organism>
<feature type="compositionally biased region" description="Polar residues" evidence="1">
    <location>
        <begin position="144"/>
        <end position="166"/>
    </location>
</feature>
<reference evidence="2" key="1">
    <citation type="submission" date="2021-06" db="EMBL/GenBank/DDBJ databases">
        <authorList>
            <person name="Kallberg Y."/>
            <person name="Tangrot J."/>
            <person name="Rosling A."/>
        </authorList>
    </citation>
    <scope>NUCLEOTIDE SEQUENCE</scope>
    <source>
        <strain evidence="2">87-6 pot B 2015</strain>
    </source>
</reference>